<evidence type="ECO:0000313" key="3">
    <source>
        <dbReference type="Proteomes" id="UP000265520"/>
    </source>
</evidence>
<dbReference type="InterPro" id="IPR043502">
    <property type="entry name" value="DNA/RNA_pol_sf"/>
</dbReference>
<dbReference type="Proteomes" id="UP000265520">
    <property type="component" value="Unassembled WGS sequence"/>
</dbReference>
<keyword evidence="3" id="KW-1185">Reference proteome</keyword>
<dbReference type="InterPro" id="IPR013103">
    <property type="entry name" value="RVT_2"/>
</dbReference>
<proteinExistence type="predicted"/>
<dbReference type="Pfam" id="PF07727">
    <property type="entry name" value="RVT_2"/>
    <property type="match status" value="1"/>
</dbReference>
<feature type="non-terminal residue" evidence="2">
    <location>
        <position position="71"/>
    </location>
</feature>
<dbReference type="AlphaFoldDB" id="A0A392QE64"/>
<evidence type="ECO:0000313" key="2">
    <source>
        <dbReference type="EMBL" id="MCI22454.1"/>
    </source>
</evidence>
<dbReference type="EMBL" id="LXQA010130590">
    <property type="protein sequence ID" value="MCI22454.1"/>
    <property type="molecule type" value="Genomic_DNA"/>
</dbReference>
<name>A0A392QE64_9FABA</name>
<feature type="domain" description="Reverse transcriptase Ty1/copia-type" evidence="1">
    <location>
        <begin position="1"/>
        <end position="70"/>
    </location>
</feature>
<accession>A0A392QE64</accession>
<sequence length="71" mass="8102">MDVKSAFLNGPLDEEVYVSQPPGFTKEGKEEMVYRLNKALYGLKQALRAWNKRIDGFLTQVGFKKSVVEHV</sequence>
<dbReference type="SUPFAM" id="SSF56672">
    <property type="entry name" value="DNA/RNA polymerases"/>
    <property type="match status" value="1"/>
</dbReference>
<comment type="caution">
    <text evidence="2">The sequence shown here is derived from an EMBL/GenBank/DDBJ whole genome shotgun (WGS) entry which is preliminary data.</text>
</comment>
<protein>
    <submittedName>
        <fullName evidence="2">Retrovirus-related pol polyprotein from transposon tnt 1-94</fullName>
    </submittedName>
</protein>
<organism evidence="2 3">
    <name type="scientific">Trifolium medium</name>
    <dbReference type="NCBI Taxonomy" id="97028"/>
    <lineage>
        <taxon>Eukaryota</taxon>
        <taxon>Viridiplantae</taxon>
        <taxon>Streptophyta</taxon>
        <taxon>Embryophyta</taxon>
        <taxon>Tracheophyta</taxon>
        <taxon>Spermatophyta</taxon>
        <taxon>Magnoliopsida</taxon>
        <taxon>eudicotyledons</taxon>
        <taxon>Gunneridae</taxon>
        <taxon>Pentapetalae</taxon>
        <taxon>rosids</taxon>
        <taxon>fabids</taxon>
        <taxon>Fabales</taxon>
        <taxon>Fabaceae</taxon>
        <taxon>Papilionoideae</taxon>
        <taxon>50 kb inversion clade</taxon>
        <taxon>NPAAA clade</taxon>
        <taxon>Hologalegina</taxon>
        <taxon>IRL clade</taxon>
        <taxon>Trifolieae</taxon>
        <taxon>Trifolium</taxon>
    </lineage>
</organism>
<reference evidence="2 3" key="1">
    <citation type="journal article" date="2018" name="Front. Plant Sci.">
        <title>Red Clover (Trifolium pratense) and Zigzag Clover (T. medium) - A Picture of Genomic Similarities and Differences.</title>
        <authorList>
            <person name="Dluhosova J."/>
            <person name="Istvanek J."/>
            <person name="Nedelnik J."/>
            <person name="Repkova J."/>
        </authorList>
    </citation>
    <scope>NUCLEOTIDE SEQUENCE [LARGE SCALE GENOMIC DNA]</scope>
    <source>
        <strain evidence="3">cv. 10/8</strain>
        <tissue evidence="2">Leaf</tissue>
    </source>
</reference>
<evidence type="ECO:0000259" key="1">
    <source>
        <dbReference type="Pfam" id="PF07727"/>
    </source>
</evidence>